<sequence length="85" mass="9518">MVWVTGPTPSVLSEWVQARERDPSMELALVREAVLERTRRVILAEGTGKEEGEGETWGGIDDRAKYGRGDLRPPETHNQQDASEL</sequence>
<dbReference type="AlphaFoldDB" id="A0A9N7V8X4"/>
<dbReference type="EMBL" id="CADEAL010003542">
    <property type="protein sequence ID" value="CAB1445053.1"/>
    <property type="molecule type" value="Genomic_DNA"/>
</dbReference>
<name>A0A9N7V8X4_PLEPL</name>
<reference evidence="2" key="1">
    <citation type="submission" date="2020-03" db="EMBL/GenBank/DDBJ databases">
        <authorList>
            <person name="Weist P."/>
        </authorList>
    </citation>
    <scope>NUCLEOTIDE SEQUENCE</scope>
</reference>
<feature type="compositionally biased region" description="Basic and acidic residues" evidence="1">
    <location>
        <begin position="60"/>
        <end position="75"/>
    </location>
</feature>
<evidence type="ECO:0000256" key="1">
    <source>
        <dbReference type="SAM" id="MobiDB-lite"/>
    </source>
</evidence>
<dbReference type="Proteomes" id="UP001153269">
    <property type="component" value="Unassembled WGS sequence"/>
</dbReference>
<proteinExistence type="predicted"/>
<accession>A0A9N7V8X4</accession>
<feature type="region of interest" description="Disordered" evidence="1">
    <location>
        <begin position="46"/>
        <end position="85"/>
    </location>
</feature>
<evidence type="ECO:0000313" key="2">
    <source>
        <dbReference type="EMBL" id="CAB1445053.1"/>
    </source>
</evidence>
<comment type="caution">
    <text evidence="2">The sequence shown here is derived from an EMBL/GenBank/DDBJ whole genome shotgun (WGS) entry which is preliminary data.</text>
</comment>
<keyword evidence="3" id="KW-1185">Reference proteome</keyword>
<evidence type="ECO:0000313" key="3">
    <source>
        <dbReference type="Proteomes" id="UP001153269"/>
    </source>
</evidence>
<organism evidence="2 3">
    <name type="scientific">Pleuronectes platessa</name>
    <name type="common">European plaice</name>
    <dbReference type="NCBI Taxonomy" id="8262"/>
    <lineage>
        <taxon>Eukaryota</taxon>
        <taxon>Metazoa</taxon>
        <taxon>Chordata</taxon>
        <taxon>Craniata</taxon>
        <taxon>Vertebrata</taxon>
        <taxon>Euteleostomi</taxon>
        <taxon>Actinopterygii</taxon>
        <taxon>Neopterygii</taxon>
        <taxon>Teleostei</taxon>
        <taxon>Neoteleostei</taxon>
        <taxon>Acanthomorphata</taxon>
        <taxon>Carangaria</taxon>
        <taxon>Pleuronectiformes</taxon>
        <taxon>Pleuronectoidei</taxon>
        <taxon>Pleuronectidae</taxon>
        <taxon>Pleuronectes</taxon>
    </lineage>
</organism>
<gene>
    <name evidence="2" type="ORF">PLEPLA_LOCUS32783</name>
</gene>
<feature type="compositionally biased region" description="Polar residues" evidence="1">
    <location>
        <begin position="76"/>
        <end position="85"/>
    </location>
</feature>
<protein>
    <submittedName>
        <fullName evidence="2">Uncharacterized protein</fullName>
    </submittedName>
</protein>